<evidence type="ECO:0000259" key="6">
    <source>
        <dbReference type="Pfam" id="PF25954"/>
    </source>
</evidence>
<dbReference type="Pfam" id="PF25917">
    <property type="entry name" value="BSH_RND"/>
    <property type="match status" value="1"/>
</dbReference>
<feature type="domain" description="CusB-like beta-barrel" evidence="6">
    <location>
        <begin position="289"/>
        <end position="331"/>
    </location>
</feature>
<dbReference type="InterPro" id="IPR050739">
    <property type="entry name" value="MFP"/>
</dbReference>
<comment type="caution">
    <text evidence="7">The sequence shown here is derived from an EMBL/GenBank/DDBJ whole genome shotgun (WGS) entry which is preliminary data.</text>
</comment>
<dbReference type="Gene3D" id="2.40.30.170">
    <property type="match status" value="1"/>
</dbReference>
<dbReference type="OrthoDB" id="9811754at2"/>
<dbReference type="Gene3D" id="2.40.50.100">
    <property type="match status" value="1"/>
</dbReference>
<evidence type="ECO:0000313" key="7">
    <source>
        <dbReference type="EMBL" id="OUY07446.1"/>
    </source>
</evidence>
<dbReference type="PANTHER" id="PTHR30386">
    <property type="entry name" value="MEMBRANE FUSION SUBUNIT OF EMRAB-TOLC MULTIDRUG EFFLUX PUMP"/>
    <property type="match status" value="1"/>
</dbReference>
<dbReference type="PRINTS" id="PR01490">
    <property type="entry name" value="RTXTOXIND"/>
</dbReference>
<keyword evidence="2" id="KW-0175">Coiled coil</keyword>
<evidence type="ECO:0000313" key="8">
    <source>
        <dbReference type="Proteomes" id="UP000196536"/>
    </source>
</evidence>
<evidence type="ECO:0000256" key="3">
    <source>
        <dbReference type="SAM" id="MobiDB-lite"/>
    </source>
</evidence>
<protein>
    <submittedName>
        <fullName evidence="7">RND transporter</fullName>
    </submittedName>
</protein>
<name>A0A1Z9YZ10_9GAMM</name>
<reference evidence="7 8" key="1">
    <citation type="submission" date="2017-05" db="EMBL/GenBank/DDBJ databases">
        <title>Acinetobacter populi ANC 5415 (= PBJ7), whole genome shotgun sequencing project.</title>
        <authorList>
            <person name="Nemec A."/>
            <person name="Radolfova-Krizova L."/>
        </authorList>
    </citation>
    <scope>NUCLEOTIDE SEQUENCE [LARGE SCALE GENOMIC DNA]</scope>
    <source>
        <strain evidence="7 8">PBJ7</strain>
    </source>
</reference>
<accession>A0A1Z9YZ10</accession>
<dbReference type="Proteomes" id="UP000196536">
    <property type="component" value="Unassembled WGS sequence"/>
</dbReference>
<keyword evidence="8" id="KW-1185">Reference proteome</keyword>
<evidence type="ECO:0000256" key="2">
    <source>
        <dbReference type="SAM" id="Coils"/>
    </source>
</evidence>
<keyword evidence="4" id="KW-1133">Transmembrane helix</keyword>
<evidence type="ECO:0000256" key="4">
    <source>
        <dbReference type="SAM" id="Phobius"/>
    </source>
</evidence>
<sequence>MSDPNNTENAKQNADSAPASNANNDAQSNIQMQNVPRIGKTIPAKKSTLLLMFFVFLAGVAIILWAWRIGPFHSTVEQTDNSYIKGQTTILSSQINGYIDEVYINDFDSVKKGQALIRISAANYDQQVVQAQSGVVQAENNLANQKQTILQRQADIDAATAQVDQAQAQYELALQQLHRYQQLGNSGAASKSEQDSARATAKNNLALLQQAKANLEVTQQALKTAQVAKVGLEAQVESANAQLAQAKTIQDYSLITAPLDGQLGQVNIRHGQYVAAGSQLLFLIPQHTWVIANFKETQLNNIRVGQKAWFTVDALDHQKFTGTVERISPAAGSEFSVIKTDNATGNFTKVVQRISVRIKIDPDQKDLQRLSPGMSVESAVDTASH</sequence>
<proteinExistence type="inferred from homology"/>
<feature type="domain" description="Multidrug resistance protein MdtA-like barrel-sandwich hybrid" evidence="5">
    <location>
        <begin position="91"/>
        <end position="281"/>
    </location>
</feature>
<gene>
    <name evidence="7" type="ORF">CAP51_06740</name>
</gene>
<keyword evidence="4" id="KW-0812">Transmembrane</keyword>
<feature type="region of interest" description="Disordered" evidence="3">
    <location>
        <begin position="1"/>
        <end position="24"/>
    </location>
</feature>
<feature type="transmembrane region" description="Helical" evidence="4">
    <location>
        <begin position="49"/>
        <end position="67"/>
    </location>
</feature>
<evidence type="ECO:0000259" key="5">
    <source>
        <dbReference type="Pfam" id="PF25917"/>
    </source>
</evidence>
<organism evidence="7 8">
    <name type="scientific">Acinetobacter populi</name>
    <dbReference type="NCBI Taxonomy" id="1582270"/>
    <lineage>
        <taxon>Bacteria</taxon>
        <taxon>Pseudomonadati</taxon>
        <taxon>Pseudomonadota</taxon>
        <taxon>Gammaproteobacteria</taxon>
        <taxon>Moraxellales</taxon>
        <taxon>Moraxellaceae</taxon>
        <taxon>Acinetobacter</taxon>
    </lineage>
</organism>
<dbReference type="PANTHER" id="PTHR30386:SF24">
    <property type="entry name" value="MULTIDRUG RESISTANCE EFFLUX PUMP"/>
    <property type="match status" value="1"/>
</dbReference>
<keyword evidence="4" id="KW-0472">Membrane</keyword>
<dbReference type="SUPFAM" id="SSF111369">
    <property type="entry name" value="HlyD-like secretion proteins"/>
    <property type="match status" value="3"/>
</dbReference>
<feature type="compositionally biased region" description="Low complexity" evidence="3">
    <location>
        <begin position="12"/>
        <end position="24"/>
    </location>
</feature>
<evidence type="ECO:0000256" key="1">
    <source>
        <dbReference type="ARBA" id="ARBA00009477"/>
    </source>
</evidence>
<dbReference type="AlphaFoldDB" id="A0A1Z9YZ10"/>
<dbReference type="InterPro" id="IPR058792">
    <property type="entry name" value="Beta-barrel_RND_2"/>
</dbReference>
<dbReference type="RefSeq" id="WP_087619997.1">
    <property type="nucleotide sequence ID" value="NZ_NEXX01000002.1"/>
</dbReference>
<dbReference type="Pfam" id="PF25954">
    <property type="entry name" value="Beta-barrel_RND_2"/>
    <property type="match status" value="1"/>
</dbReference>
<feature type="coiled-coil region" evidence="2">
    <location>
        <begin position="149"/>
        <end position="249"/>
    </location>
</feature>
<dbReference type="EMBL" id="NEXX01000002">
    <property type="protein sequence ID" value="OUY07446.1"/>
    <property type="molecule type" value="Genomic_DNA"/>
</dbReference>
<dbReference type="Gene3D" id="1.10.287.470">
    <property type="entry name" value="Helix hairpin bin"/>
    <property type="match status" value="2"/>
</dbReference>
<dbReference type="InterPro" id="IPR058625">
    <property type="entry name" value="MdtA-like_BSH"/>
</dbReference>
<comment type="similarity">
    <text evidence="1">Belongs to the membrane fusion protein (MFP) (TC 8.A.1) family.</text>
</comment>
<feature type="compositionally biased region" description="Polar residues" evidence="3">
    <location>
        <begin position="1"/>
        <end position="11"/>
    </location>
</feature>